<keyword evidence="4 11" id="KW-0662">Pyridine nucleotide biosynthesis</keyword>
<keyword evidence="8 11" id="KW-0067">ATP-binding</keyword>
<dbReference type="EMBL" id="CP031093">
    <property type="protein sequence ID" value="QCF27815.1"/>
    <property type="molecule type" value="Genomic_DNA"/>
</dbReference>
<evidence type="ECO:0000313" key="13">
    <source>
        <dbReference type="EMBL" id="QCF27815.1"/>
    </source>
</evidence>
<dbReference type="PANTHER" id="PTHR39321">
    <property type="entry name" value="NICOTINATE-NUCLEOTIDE ADENYLYLTRANSFERASE-RELATED"/>
    <property type="match status" value="1"/>
</dbReference>
<gene>
    <name evidence="11" type="primary">nadD</name>
    <name evidence="13" type="ORF">soil367_04070</name>
</gene>
<dbReference type="NCBIfam" id="NF000839">
    <property type="entry name" value="PRK00071.1-1"/>
    <property type="match status" value="1"/>
</dbReference>
<dbReference type="EC" id="2.7.7.18" evidence="11"/>
<dbReference type="Pfam" id="PF01467">
    <property type="entry name" value="CTP_transf_like"/>
    <property type="match status" value="1"/>
</dbReference>
<dbReference type="GO" id="GO:0004515">
    <property type="term" value="F:nicotinate-nucleotide adenylyltransferase activity"/>
    <property type="evidence" value="ECO:0007669"/>
    <property type="project" value="UniProtKB-UniRule"/>
</dbReference>
<keyword evidence="9 11" id="KW-0520">NAD</keyword>
<evidence type="ECO:0000256" key="11">
    <source>
        <dbReference type="HAMAP-Rule" id="MF_00244"/>
    </source>
</evidence>
<dbReference type="InterPro" id="IPR014729">
    <property type="entry name" value="Rossmann-like_a/b/a_fold"/>
</dbReference>
<keyword evidence="5 11" id="KW-0808">Transferase</keyword>
<dbReference type="Gene3D" id="3.40.50.620">
    <property type="entry name" value="HUPs"/>
    <property type="match status" value="1"/>
</dbReference>
<dbReference type="Proteomes" id="UP000298049">
    <property type="component" value="Chromosome"/>
</dbReference>
<dbReference type="HAMAP" id="MF_00244">
    <property type="entry name" value="NaMN_adenylyltr"/>
    <property type="match status" value="1"/>
</dbReference>
<sequence>MHVMFGGTYDPIHNGHLRVAVELRETLEAQLSGTAQVHLVPCHVPPHRANPGASARQRCEMLALAIDGEMRLEVDPREIERPEPSWSVDTLAQMREEIGDDAPLAMTVGTDSFMAIDRWHRWREILELAHIIVVQRPGYRVGPGTEAEHLLSTRRAERAGALTEKRAGRILPLTLSLLDISATDIRARVASGRSPRYLVPDAVWRYICDHSLYTKQ</sequence>
<keyword evidence="6 11" id="KW-0548">Nucleotidyltransferase</keyword>
<evidence type="ECO:0000256" key="2">
    <source>
        <dbReference type="ARBA" id="ARBA00005019"/>
    </source>
</evidence>
<evidence type="ECO:0000256" key="5">
    <source>
        <dbReference type="ARBA" id="ARBA00022679"/>
    </source>
</evidence>
<dbReference type="InterPro" id="IPR004821">
    <property type="entry name" value="Cyt_trans-like"/>
</dbReference>
<dbReference type="InterPro" id="IPR005248">
    <property type="entry name" value="NadD/NMNAT"/>
</dbReference>
<feature type="domain" description="Cytidyltransferase-like" evidence="12">
    <location>
        <begin position="4"/>
        <end position="188"/>
    </location>
</feature>
<dbReference type="CDD" id="cd02165">
    <property type="entry name" value="NMNAT"/>
    <property type="match status" value="1"/>
</dbReference>
<evidence type="ECO:0000256" key="6">
    <source>
        <dbReference type="ARBA" id="ARBA00022695"/>
    </source>
</evidence>
<dbReference type="GO" id="GO:0005524">
    <property type="term" value="F:ATP binding"/>
    <property type="evidence" value="ECO:0007669"/>
    <property type="project" value="UniProtKB-KW"/>
</dbReference>
<name>A0A4P7XLK2_9ALTE</name>
<keyword evidence="7 11" id="KW-0547">Nucleotide-binding</keyword>
<accession>A0A4P7XLK2</accession>
<reference evidence="13 14" key="1">
    <citation type="submission" date="2018-07" db="EMBL/GenBank/DDBJ databases">
        <title>Marsedoiliclastica nanhaica gen. nov. sp. nov., a novel marine hydrocarbonoclastic bacterium isolated from an in-situ enriched hydrocarbon-degrading consortium in deep-sea sediment.</title>
        <authorList>
            <person name="Dong C."/>
            <person name="Ma T."/>
            <person name="Liu R."/>
            <person name="Shao Z."/>
        </authorList>
    </citation>
    <scope>NUCLEOTIDE SEQUENCE [LARGE SCALE GENOMIC DNA]</scope>
    <source>
        <strain evidence="14">soil36-7</strain>
    </source>
</reference>
<dbReference type="OrthoDB" id="5295945at2"/>
<protein>
    <recommendedName>
        <fullName evidence="11">Probable nicotinate-nucleotide adenylyltransferase</fullName>
        <ecNumber evidence="11">2.7.7.18</ecNumber>
    </recommendedName>
    <alternativeName>
        <fullName evidence="11">Deamido-NAD(+) diphosphorylase</fullName>
    </alternativeName>
    <alternativeName>
        <fullName evidence="11">Deamido-NAD(+) pyrophosphorylase</fullName>
    </alternativeName>
    <alternativeName>
        <fullName evidence="11">Nicotinate mononucleotide adenylyltransferase</fullName>
        <shortName evidence="11">NaMN adenylyltransferase</shortName>
    </alternativeName>
</protein>
<comment type="pathway">
    <text evidence="2 11">Cofactor biosynthesis; NAD(+) biosynthesis; deamido-NAD(+) from nicotinate D-ribonucleotide: step 1/1.</text>
</comment>
<keyword evidence="14" id="KW-1185">Reference proteome</keyword>
<evidence type="ECO:0000259" key="12">
    <source>
        <dbReference type="Pfam" id="PF01467"/>
    </source>
</evidence>
<evidence type="ECO:0000256" key="8">
    <source>
        <dbReference type="ARBA" id="ARBA00022840"/>
    </source>
</evidence>
<organism evidence="13 14">
    <name type="scientific">Hydrocarboniclastica marina</name>
    <dbReference type="NCBI Taxonomy" id="2259620"/>
    <lineage>
        <taxon>Bacteria</taxon>
        <taxon>Pseudomonadati</taxon>
        <taxon>Pseudomonadota</taxon>
        <taxon>Gammaproteobacteria</taxon>
        <taxon>Alteromonadales</taxon>
        <taxon>Alteromonadaceae</taxon>
        <taxon>Hydrocarboniclastica</taxon>
    </lineage>
</organism>
<dbReference type="NCBIfam" id="TIGR00125">
    <property type="entry name" value="cyt_tran_rel"/>
    <property type="match status" value="1"/>
</dbReference>
<dbReference type="AlphaFoldDB" id="A0A4P7XLK2"/>
<dbReference type="KEGG" id="hmi:soil367_04070"/>
<dbReference type="PANTHER" id="PTHR39321:SF3">
    <property type="entry name" value="PHOSPHOPANTETHEINE ADENYLYLTRANSFERASE"/>
    <property type="match status" value="1"/>
</dbReference>
<dbReference type="NCBIfam" id="TIGR00482">
    <property type="entry name" value="nicotinate (nicotinamide) nucleotide adenylyltransferase"/>
    <property type="match status" value="1"/>
</dbReference>
<proteinExistence type="inferred from homology"/>
<evidence type="ECO:0000256" key="3">
    <source>
        <dbReference type="ARBA" id="ARBA00009014"/>
    </source>
</evidence>
<evidence type="ECO:0000256" key="7">
    <source>
        <dbReference type="ARBA" id="ARBA00022741"/>
    </source>
</evidence>
<comment type="function">
    <text evidence="1 11">Catalyzes the reversible adenylation of nicotinate mononucleotide (NaMN) to nicotinic acid adenine dinucleotide (NaAD).</text>
</comment>
<dbReference type="SUPFAM" id="SSF52374">
    <property type="entry name" value="Nucleotidylyl transferase"/>
    <property type="match status" value="1"/>
</dbReference>
<dbReference type="GO" id="GO:0009435">
    <property type="term" value="P:NAD+ biosynthetic process"/>
    <property type="evidence" value="ECO:0007669"/>
    <property type="project" value="UniProtKB-UniRule"/>
</dbReference>
<evidence type="ECO:0000256" key="9">
    <source>
        <dbReference type="ARBA" id="ARBA00023027"/>
    </source>
</evidence>
<comment type="similarity">
    <text evidence="3 11">Belongs to the NadD family.</text>
</comment>
<evidence type="ECO:0000313" key="14">
    <source>
        <dbReference type="Proteomes" id="UP000298049"/>
    </source>
</evidence>
<dbReference type="UniPathway" id="UPA00253">
    <property type="reaction ID" value="UER00332"/>
</dbReference>
<evidence type="ECO:0000256" key="1">
    <source>
        <dbReference type="ARBA" id="ARBA00002324"/>
    </source>
</evidence>
<evidence type="ECO:0000256" key="4">
    <source>
        <dbReference type="ARBA" id="ARBA00022642"/>
    </source>
</evidence>
<comment type="catalytic activity">
    <reaction evidence="10 11">
        <text>nicotinate beta-D-ribonucleotide + ATP + H(+) = deamido-NAD(+) + diphosphate</text>
        <dbReference type="Rhea" id="RHEA:22860"/>
        <dbReference type="ChEBI" id="CHEBI:15378"/>
        <dbReference type="ChEBI" id="CHEBI:30616"/>
        <dbReference type="ChEBI" id="CHEBI:33019"/>
        <dbReference type="ChEBI" id="CHEBI:57502"/>
        <dbReference type="ChEBI" id="CHEBI:58437"/>
        <dbReference type="EC" id="2.7.7.18"/>
    </reaction>
</comment>
<evidence type="ECO:0000256" key="10">
    <source>
        <dbReference type="ARBA" id="ARBA00048721"/>
    </source>
</evidence>